<keyword evidence="9" id="KW-0460">Magnesium</keyword>
<evidence type="ECO:0000256" key="5">
    <source>
        <dbReference type="ARBA" id="ARBA00022723"/>
    </source>
</evidence>
<dbReference type="CDD" id="cd09868">
    <property type="entry name" value="PIN_XPG_RAD2"/>
    <property type="match status" value="2"/>
</dbReference>
<dbReference type="PRINTS" id="PR00853">
    <property type="entry name" value="XPGRADSUPER"/>
</dbReference>
<dbReference type="InterPro" id="IPR006086">
    <property type="entry name" value="XPG-I_dom"/>
</dbReference>
<evidence type="ECO:0000256" key="1">
    <source>
        <dbReference type="ARBA" id="ARBA00001946"/>
    </source>
</evidence>
<gene>
    <name evidence="15" type="ORF">PSAL00342_LOCUS5403</name>
</gene>
<feature type="region of interest" description="Disordered" evidence="12">
    <location>
        <begin position="617"/>
        <end position="690"/>
    </location>
</feature>
<evidence type="ECO:0000259" key="13">
    <source>
        <dbReference type="SMART" id="SM00484"/>
    </source>
</evidence>
<feature type="domain" description="XPG-I" evidence="13">
    <location>
        <begin position="721"/>
        <end position="790"/>
    </location>
</feature>
<dbReference type="Pfam" id="PF00752">
    <property type="entry name" value="XPG_N"/>
    <property type="match status" value="1"/>
</dbReference>
<keyword evidence="8" id="KW-0378">Hydrolase</keyword>
<dbReference type="CDD" id="cd09904">
    <property type="entry name" value="H3TH_XPG"/>
    <property type="match status" value="1"/>
</dbReference>
<evidence type="ECO:0000256" key="9">
    <source>
        <dbReference type="ARBA" id="ARBA00022842"/>
    </source>
</evidence>
<keyword evidence="11" id="KW-0539">Nucleus</keyword>
<comment type="subcellular location">
    <subcellularLocation>
        <location evidence="2">Nucleus</location>
    </subcellularLocation>
</comment>
<comment type="similarity">
    <text evidence="3">Belongs to the XPG/RAD2 endonuclease family. XPG subfamily.</text>
</comment>
<dbReference type="InterPro" id="IPR001044">
    <property type="entry name" value="XPG/Rad2_eukaryotes"/>
</dbReference>
<keyword evidence="10" id="KW-0234">DNA repair</keyword>
<evidence type="ECO:0000313" key="15">
    <source>
        <dbReference type="EMBL" id="CAE0611568.1"/>
    </source>
</evidence>
<dbReference type="AlphaFoldDB" id="A0A7S3XEL4"/>
<dbReference type="SUPFAM" id="SSF88723">
    <property type="entry name" value="PIN domain-like"/>
    <property type="match status" value="1"/>
</dbReference>
<proteinExistence type="inferred from homology"/>
<evidence type="ECO:0000259" key="14">
    <source>
        <dbReference type="SMART" id="SM00485"/>
    </source>
</evidence>
<dbReference type="PANTHER" id="PTHR16171:SF7">
    <property type="entry name" value="DNA REPAIR PROTEIN RAD2"/>
    <property type="match status" value="1"/>
</dbReference>
<keyword evidence="6" id="KW-0255">Endonuclease</keyword>
<dbReference type="Gene3D" id="1.10.150.20">
    <property type="entry name" value="5' to 3' exonuclease, C-terminal subdomain"/>
    <property type="match status" value="1"/>
</dbReference>
<evidence type="ECO:0000256" key="8">
    <source>
        <dbReference type="ARBA" id="ARBA00022801"/>
    </source>
</evidence>
<feature type="compositionally biased region" description="Basic and acidic residues" evidence="12">
    <location>
        <begin position="517"/>
        <end position="529"/>
    </location>
</feature>
<dbReference type="GO" id="GO:0046872">
    <property type="term" value="F:metal ion binding"/>
    <property type="evidence" value="ECO:0007669"/>
    <property type="project" value="UniProtKB-KW"/>
</dbReference>
<dbReference type="Gene3D" id="3.40.50.1010">
    <property type="entry name" value="5'-nuclease"/>
    <property type="match status" value="2"/>
</dbReference>
<sequence>MGVHGLWQLLEPSGRRLNVELLTGKVLAVDASIWISQFIKAMRDDRGDMMKNAHLLGFFRRICKMLFHKIKPVFVFDGGTPALKKRTVADRRRRREVQEAKLKRVAEKLLLNHLKKQRSAGRNLPRQDLERHTGPPNQEDRDETEEHMKHKNVLQPVIVDKGKQAIDVEAGCVEADDERADTIPTNLDNDQEEDESVVLPDNIAEMDPQALSELPPSMQFDVLLKMREKQNIANREQYTQAQDPSDFSSMQISAYLKSTQFKQRIEDIRGVINAEAQPDKDNSGRPVMTEAGREYILQTAPKAPAKKPSLKRKKGIEETYAEENLKRHAVLAPVDIPPWLQQSQRTAVYASENETVSTHRFDSVETGPFNKETAKEGPVVEIDLDTCKDDSANIDDLFGESFEEDETNGPAVEKPQVNVPSNWRERAATRQKFWSLAHGFKMGRKLSEWAAEEDGKGDDGLDEDKELELALKLSLQENQCANTMVNAAADDEGFEWQDVDSEPLGTCGNLLHSIDSTSKRPRESGRACDKPSTSSAKQNQSKAALPDQTEIVSLNFGEGRETEATVDLSSKFPPPNVMDVHTINSGLQDERRMSIAHDKPSGREGGFLQPIRDSLRKKSDGLEPSQPCPVPSMADYKEPTFGSTSGARVNGRDTPGSRNVDPHSDIRDVPSPVDEGEMTGSAHLGGLDDTDEEFRDARRAAGVATETPTKDMFQDVMQLLAIFGIPYIIAPMEAEAQCAWLNEQGLVDGVVTDDSDVFLFGGQCIYRHMFEERKYVEEYKSSTVREELGLDREKLIHLALLLGSDYTEGITGVGIVNAIEIVHAFPGLDGLYDFREWVETPDLEGMLPGVHRELSTDAQRAFQRKHGGMRRNWEIHPSFPSESVVQAYTHPHVDQGRDRFRWGPPDEALLMRFCVQQLGMEPSQAQAHLAPVFASQHDSLVQMRLDAFYSFKERFAKIRSRRIRDAVAGITGERSHLPALAIDDPPGSDVDG</sequence>
<evidence type="ECO:0000256" key="4">
    <source>
        <dbReference type="ARBA" id="ARBA00022722"/>
    </source>
</evidence>
<dbReference type="InterPro" id="IPR006085">
    <property type="entry name" value="XPG_DNA_repair_N"/>
</dbReference>
<comment type="cofactor">
    <cofactor evidence="1">
        <name>Mg(2+)</name>
        <dbReference type="ChEBI" id="CHEBI:18420"/>
    </cofactor>
</comment>
<keyword evidence="5" id="KW-0479">Metal-binding</keyword>
<feature type="domain" description="XPG N-terminal" evidence="14">
    <location>
        <begin position="1"/>
        <end position="98"/>
    </location>
</feature>
<evidence type="ECO:0000256" key="6">
    <source>
        <dbReference type="ARBA" id="ARBA00022759"/>
    </source>
</evidence>
<dbReference type="InterPro" id="IPR019974">
    <property type="entry name" value="XPG_CS"/>
</dbReference>
<dbReference type="PROSITE" id="PS00841">
    <property type="entry name" value="XPG_1"/>
    <property type="match status" value="1"/>
</dbReference>
<feature type="region of interest" description="Disordered" evidence="12">
    <location>
        <begin position="512"/>
        <end position="549"/>
    </location>
</feature>
<dbReference type="InterPro" id="IPR029060">
    <property type="entry name" value="PIN-like_dom_sf"/>
</dbReference>
<evidence type="ECO:0000256" key="10">
    <source>
        <dbReference type="ARBA" id="ARBA00023204"/>
    </source>
</evidence>
<evidence type="ECO:0000256" key="7">
    <source>
        <dbReference type="ARBA" id="ARBA00022763"/>
    </source>
</evidence>
<feature type="region of interest" description="Disordered" evidence="12">
    <location>
        <begin position="116"/>
        <end position="152"/>
    </location>
</feature>
<organism evidence="15">
    <name type="scientific">Picocystis salinarum</name>
    <dbReference type="NCBI Taxonomy" id="88271"/>
    <lineage>
        <taxon>Eukaryota</taxon>
        <taxon>Viridiplantae</taxon>
        <taxon>Chlorophyta</taxon>
        <taxon>Picocystophyceae</taxon>
        <taxon>Picocystales</taxon>
        <taxon>Picocystaceae</taxon>
        <taxon>Picocystis</taxon>
    </lineage>
</organism>
<accession>A0A7S3XEL4</accession>
<dbReference type="InterPro" id="IPR008918">
    <property type="entry name" value="HhH2"/>
</dbReference>
<dbReference type="SUPFAM" id="SSF47807">
    <property type="entry name" value="5' to 3' exonuclease, C-terminal subdomain"/>
    <property type="match status" value="1"/>
</dbReference>
<evidence type="ECO:0000256" key="2">
    <source>
        <dbReference type="ARBA" id="ARBA00004123"/>
    </source>
</evidence>
<reference evidence="15" key="1">
    <citation type="submission" date="2021-01" db="EMBL/GenBank/DDBJ databases">
        <authorList>
            <person name="Corre E."/>
            <person name="Pelletier E."/>
            <person name="Niang G."/>
            <person name="Scheremetjew M."/>
            <person name="Finn R."/>
            <person name="Kale V."/>
            <person name="Holt S."/>
            <person name="Cochrane G."/>
            <person name="Meng A."/>
            <person name="Brown T."/>
            <person name="Cohen L."/>
        </authorList>
    </citation>
    <scope>NUCLEOTIDE SEQUENCE</scope>
    <source>
        <strain evidence="15">CCMP1897</strain>
    </source>
</reference>
<dbReference type="InterPro" id="IPR036279">
    <property type="entry name" value="5-3_exonuclease_C_sf"/>
</dbReference>
<feature type="compositionally biased region" description="Polar residues" evidence="12">
    <location>
        <begin position="531"/>
        <end position="542"/>
    </location>
</feature>
<name>A0A7S3XEL4_9CHLO</name>
<dbReference type="GO" id="GO:0005634">
    <property type="term" value="C:nucleus"/>
    <property type="evidence" value="ECO:0007669"/>
    <property type="project" value="UniProtKB-SubCell"/>
</dbReference>
<dbReference type="SMART" id="SM00279">
    <property type="entry name" value="HhH2"/>
    <property type="match status" value="1"/>
</dbReference>
<dbReference type="InterPro" id="IPR006084">
    <property type="entry name" value="XPG/Rad2"/>
</dbReference>
<protein>
    <submittedName>
        <fullName evidence="15">Uncharacterized protein</fullName>
    </submittedName>
</protein>
<keyword evidence="4" id="KW-0540">Nuclease</keyword>
<dbReference type="PROSITE" id="PS00842">
    <property type="entry name" value="XPG_2"/>
    <property type="match status" value="1"/>
</dbReference>
<evidence type="ECO:0000256" key="11">
    <source>
        <dbReference type="ARBA" id="ARBA00023242"/>
    </source>
</evidence>
<evidence type="ECO:0000256" key="3">
    <source>
        <dbReference type="ARBA" id="ARBA00005283"/>
    </source>
</evidence>
<dbReference type="GO" id="GO:0004520">
    <property type="term" value="F:DNA endonuclease activity"/>
    <property type="evidence" value="ECO:0007669"/>
    <property type="project" value="TreeGrafter"/>
</dbReference>
<dbReference type="Pfam" id="PF00867">
    <property type="entry name" value="XPG_I"/>
    <property type="match status" value="1"/>
</dbReference>
<dbReference type="GO" id="GO:0003697">
    <property type="term" value="F:single-stranded DNA binding"/>
    <property type="evidence" value="ECO:0007669"/>
    <property type="project" value="InterPro"/>
</dbReference>
<evidence type="ECO:0000256" key="12">
    <source>
        <dbReference type="SAM" id="MobiDB-lite"/>
    </source>
</evidence>
<dbReference type="SMART" id="SM00485">
    <property type="entry name" value="XPGN"/>
    <property type="match status" value="1"/>
</dbReference>
<keyword evidence="7" id="KW-0227">DNA damage</keyword>
<dbReference type="GO" id="GO:0006289">
    <property type="term" value="P:nucleotide-excision repair"/>
    <property type="evidence" value="ECO:0007669"/>
    <property type="project" value="InterPro"/>
</dbReference>
<dbReference type="FunFam" id="1.10.150.20:FF:000050">
    <property type="entry name" value="DNA repair protein UVH3"/>
    <property type="match status" value="1"/>
</dbReference>
<dbReference type="GO" id="GO:0016788">
    <property type="term" value="F:hydrolase activity, acting on ester bonds"/>
    <property type="evidence" value="ECO:0007669"/>
    <property type="project" value="InterPro"/>
</dbReference>
<dbReference type="EMBL" id="HBIS01005988">
    <property type="protein sequence ID" value="CAE0611568.1"/>
    <property type="molecule type" value="Transcribed_RNA"/>
</dbReference>
<dbReference type="SMART" id="SM00484">
    <property type="entry name" value="XPGI"/>
    <property type="match status" value="1"/>
</dbReference>
<dbReference type="PRINTS" id="PR00066">
    <property type="entry name" value="XRODRMPGMNTG"/>
</dbReference>
<dbReference type="PANTHER" id="PTHR16171">
    <property type="entry name" value="DNA REPAIR PROTEIN COMPLEMENTING XP-G CELLS-RELATED"/>
    <property type="match status" value="1"/>
</dbReference>